<dbReference type="Pfam" id="PF01077">
    <property type="entry name" value="NIR_SIR"/>
    <property type="match status" value="1"/>
</dbReference>
<dbReference type="Gene3D" id="3.30.413.10">
    <property type="entry name" value="Sulfite Reductase Hemoprotein, domain 1"/>
    <property type="match status" value="1"/>
</dbReference>
<dbReference type="Pfam" id="PF00037">
    <property type="entry name" value="Fer4"/>
    <property type="match status" value="1"/>
</dbReference>
<dbReference type="InterPro" id="IPR006067">
    <property type="entry name" value="NO2/SO3_Rdtase_4Fe4S_dom"/>
</dbReference>
<keyword evidence="3" id="KW-0677">Repeat</keyword>
<keyword evidence="1" id="KW-0004">4Fe-4S</keyword>
<keyword evidence="2" id="KW-0479">Metal-binding</keyword>
<dbReference type="OrthoDB" id="9798098at2"/>
<keyword evidence="8" id="KW-1185">Reference proteome</keyword>
<organism evidence="7 8">
    <name type="scientific">Vulcanibacillus modesticaldus</name>
    <dbReference type="NCBI Taxonomy" id="337097"/>
    <lineage>
        <taxon>Bacteria</taxon>
        <taxon>Bacillati</taxon>
        <taxon>Bacillota</taxon>
        <taxon>Bacilli</taxon>
        <taxon>Bacillales</taxon>
        <taxon>Bacillaceae</taxon>
        <taxon>Vulcanibacillus</taxon>
    </lineage>
</organism>
<evidence type="ECO:0000256" key="5">
    <source>
        <dbReference type="ARBA" id="ARBA00023014"/>
    </source>
</evidence>
<dbReference type="Proteomes" id="UP000243739">
    <property type="component" value="Unassembled WGS sequence"/>
</dbReference>
<gene>
    <name evidence="7" type="ORF">BHF71_06565</name>
</gene>
<dbReference type="GO" id="GO:0051539">
    <property type="term" value="F:4 iron, 4 sulfur cluster binding"/>
    <property type="evidence" value="ECO:0007669"/>
    <property type="project" value="UniProtKB-KW"/>
</dbReference>
<evidence type="ECO:0000256" key="1">
    <source>
        <dbReference type="ARBA" id="ARBA00022485"/>
    </source>
</evidence>
<protein>
    <recommendedName>
        <fullName evidence="6">4Fe-4S ferredoxin-type domain-containing protein</fullName>
    </recommendedName>
</protein>
<dbReference type="PROSITE" id="PS51379">
    <property type="entry name" value="4FE4S_FER_2"/>
    <property type="match status" value="2"/>
</dbReference>
<name>A0A1D2YWE2_9BACI</name>
<evidence type="ECO:0000313" key="7">
    <source>
        <dbReference type="EMBL" id="OEG00020.1"/>
    </source>
</evidence>
<dbReference type="Gene3D" id="3.30.70.20">
    <property type="match status" value="1"/>
</dbReference>
<feature type="domain" description="4Fe-4S ferredoxin-type" evidence="6">
    <location>
        <begin position="83"/>
        <end position="111"/>
    </location>
</feature>
<dbReference type="PROSITE" id="PS00198">
    <property type="entry name" value="4FE4S_FER_1"/>
    <property type="match status" value="1"/>
</dbReference>
<dbReference type="InterPro" id="IPR017900">
    <property type="entry name" value="4Fe4S_Fe_S_CS"/>
</dbReference>
<evidence type="ECO:0000313" key="8">
    <source>
        <dbReference type="Proteomes" id="UP000243739"/>
    </source>
</evidence>
<dbReference type="PANTHER" id="PTHR43724">
    <property type="entry name" value="PYRUVATE SYNTHASE SUBUNIT PORD"/>
    <property type="match status" value="1"/>
</dbReference>
<dbReference type="PANTHER" id="PTHR43724:SF1">
    <property type="entry name" value="PYRUVATE SYNTHASE SUBUNIT PORD"/>
    <property type="match status" value="1"/>
</dbReference>
<keyword evidence="4" id="KW-0408">Iron</keyword>
<proteinExistence type="predicted"/>
<dbReference type="GO" id="GO:0046872">
    <property type="term" value="F:metal ion binding"/>
    <property type="evidence" value="ECO:0007669"/>
    <property type="project" value="UniProtKB-KW"/>
</dbReference>
<reference evidence="7 8" key="1">
    <citation type="submission" date="2016-09" db="EMBL/GenBank/DDBJ databases">
        <title>Draft genome sequence for the type strain of Vulcanibacillus modesticaldus BR, a strictly anaerobic, moderately thermophilic, and nitrate-reducing bacterium from deep sea-hydrothermal vents of the Mid-Atlantic Ridge.</title>
        <authorList>
            <person name="Abin C.A."/>
            <person name="Hollibaugh J.T."/>
        </authorList>
    </citation>
    <scope>NUCLEOTIDE SEQUENCE [LARGE SCALE GENOMIC DNA]</scope>
    <source>
        <strain evidence="7 8">BR</strain>
    </source>
</reference>
<keyword evidence="5" id="KW-0411">Iron-sulfur</keyword>
<evidence type="ECO:0000259" key="6">
    <source>
        <dbReference type="PROSITE" id="PS51379"/>
    </source>
</evidence>
<dbReference type="RefSeq" id="WP_069656078.1">
    <property type="nucleotide sequence ID" value="NZ_MIJF01000009.1"/>
</dbReference>
<dbReference type="GO" id="GO:0016491">
    <property type="term" value="F:oxidoreductase activity"/>
    <property type="evidence" value="ECO:0007669"/>
    <property type="project" value="InterPro"/>
</dbReference>
<comment type="caution">
    <text evidence="7">The sequence shown here is derived from an EMBL/GenBank/DDBJ whole genome shotgun (WGS) entry which is preliminary data.</text>
</comment>
<evidence type="ECO:0000256" key="3">
    <source>
        <dbReference type="ARBA" id="ARBA00022737"/>
    </source>
</evidence>
<evidence type="ECO:0000256" key="4">
    <source>
        <dbReference type="ARBA" id="ARBA00023004"/>
    </source>
</evidence>
<accession>A0A1D2YWE2</accession>
<dbReference type="SUPFAM" id="SSF56014">
    <property type="entry name" value="Nitrite and sulphite reductase 4Fe-4S domain-like"/>
    <property type="match status" value="1"/>
</dbReference>
<dbReference type="STRING" id="337097.BHF71_06565"/>
<dbReference type="SUPFAM" id="SSF54862">
    <property type="entry name" value="4Fe-4S ferredoxins"/>
    <property type="match status" value="1"/>
</dbReference>
<dbReference type="EMBL" id="MIJF01000009">
    <property type="protein sequence ID" value="OEG00020.1"/>
    <property type="molecule type" value="Genomic_DNA"/>
</dbReference>
<dbReference type="AlphaFoldDB" id="A0A1D2YWE2"/>
<evidence type="ECO:0000256" key="2">
    <source>
        <dbReference type="ARBA" id="ARBA00022723"/>
    </source>
</evidence>
<dbReference type="InterPro" id="IPR045854">
    <property type="entry name" value="NO2/SO3_Rdtase_4Fe4S_sf"/>
</dbReference>
<sequence length="214" mass="24595">MKKQFQDLTSVKSCRGCSHANYQDQELIVKIQEELKNSLLEDRMRSFAKSHFLYHRPFEINIARCPNSCSKPQISDISIIAMKKPIVTEQQCLDCRVCETECKENAISFSGGYPLFDYDLCINCGDCIRVCPSGTISFKEIEFQFAVGGRLGRHPRFAIEIGTTSSVDEIVEWVKSTIQLYKDNISKEERFSSVLDRFGINEFQKHILMINNKK</sequence>
<feature type="domain" description="4Fe-4S ferredoxin-type" evidence="6">
    <location>
        <begin position="112"/>
        <end position="141"/>
    </location>
</feature>
<dbReference type="InterPro" id="IPR017896">
    <property type="entry name" value="4Fe4S_Fe-S-bd"/>
</dbReference>
<dbReference type="GO" id="GO:0020037">
    <property type="term" value="F:heme binding"/>
    <property type="evidence" value="ECO:0007669"/>
    <property type="project" value="InterPro"/>
</dbReference>